<dbReference type="EMBL" id="KZ993241">
    <property type="protein sequence ID" value="RKP05154.1"/>
    <property type="molecule type" value="Genomic_DNA"/>
</dbReference>
<organism evidence="2 3">
    <name type="scientific">Thamnocephalis sphaerospora</name>
    <dbReference type="NCBI Taxonomy" id="78915"/>
    <lineage>
        <taxon>Eukaryota</taxon>
        <taxon>Fungi</taxon>
        <taxon>Fungi incertae sedis</taxon>
        <taxon>Zoopagomycota</taxon>
        <taxon>Zoopagomycotina</taxon>
        <taxon>Zoopagomycetes</taxon>
        <taxon>Zoopagales</taxon>
        <taxon>Sigmoideomycetaceae</taxon>
        <taxon>Thamnocephalis</taxon>
    </lineage>
</organism>
<protein>
    <submittedName>
        <fullName evidence="2">Uncharacterized protein</fullName>
    </submittedName>
</protein>
<evidence type="ECO:0000256" key="1">
    <source>
        <dbReference type="SAM" id="MobiDB-lite"/>
    </source>
</evidence>
<accession>A0A4P9XHI2</accession>
<dbReference type="AlphaFoldDB" id="A0A4P9XHI2"/>
<feature type="region of interest" description="Disordered" evidence="1">
    <location>
        <begin position="28"/>
        <end position="53"/>
    </location>
</feature>
<gene>
    <name evidence="2" type="ORF">THASP1DRAFT_26301</name>
</gene>
<evidence type="ECO:0000313" key="2">
    <source>
        <dbReference type="EMBL" id="RKP05154.1"/>
    </source>
</evidence>
<evidence type="ECO:0000313" key="3">
    <source>
        <dbReference type="Proteomes" id="UP000271241"/>
    </source>
</evidence>
<keyword evidence="3" id="KW-1185">Reference proteome</keyword>
<proteinExistence type="predicted"/>
<sequence>MLCGKRVSVISACCVQFGACAAPETTRSAETSRPDLDSAGLSEDDASDRKSTSRQTFFRRVPVRLAAACPNRRHFAYADTRAYATPHVCNSLTFLANQMMAKAGFASHEACWRATVAQTKLASRKWCSALQHASKYSHRCGRGTGYTAAVVSSAKHWVP</sequence>
<reference evidence="3" key="1">
    <citation type="journal article" date="2018" name="Nat. Microbiol.">
        <title>Leveraging single-cell genomics to expand the fungal tree of life.</title>
        <authorList>
            <person name="Ahrendt S.R."/>
            <person name="Quandt C.A."/>
            <person name="Ciobanu D."/>
            <person name="Clum A."/>
            <person name="Salamov A."/>
            <person name="Andreopoulos B."/>
            <person name="Cheng J.F."/>
            <person name="Woyke T."/>
            <person name="Pelin A."/>
            <person name="Henrissat B."/>
            <person name="Reynolds N.K."/>
            <person name="Benny G.L."/>
            <person name="Smith M.E."/>
            <person name="James T.Y."/>
            <person name="Grigoriev I.V."/>
        </authorList>
    </citation>
    <scope>NUCLEOTIDE SEQUENCE [LARGE SCALE GENOMIC DNA]</scope>
    <source>
        <strain evidence="3">RSA 1356</strain>
    </source>
</reference>
<name>A0A4P9XHI2_9FUNG</name>
<dbReference type="Proteomes" id="UP000271241">
    <property type="component" value="Unassembled WGS sequence"/>
</dbReference>